<proteinExistence type="predicted"/>
<evidence type="ECO:0000256" key="3">
    <source>
        <dbReference type="ARBA" id="ARBA00022824"/>
    </source>
</evidence>
<reference evidence="7" key="1">
    <citation type="submission" date="2023-04" db="EMBL/GenBank/DDBJ databases">
        <title>Black Yeasts Isolated from many extreme environments.</title>
        <authorList>
            <person name="Coleine C."/>
            <person name="Stajich J.E."/>
            <person name="Selbmann L."/>
        </authorList>
    </citation>
    <scope>NUCLEOTIDE SEQUENCE</scope>
    <source>
        <strain evidence="7">CCFEE 5312</strain>
    </source>
</reference>
<dbReference type="EMBL" id="JAWDJX010000008">
    <property type="protein sequence ID" value="KAK3055655.1"/>
    <property type="molecule type" value="Genomic_DNA"/>
</dbReference>
<keyword evidence="2" id="KW-0813">Transport</keyword>
<dbReference type="GO" id="GO:0015031">
    <property type="term" value="P:protein transport"/>
    <property type="evidence" value="ECO:0007669"/>
    <property type="project" value="UniProtKB-KW"/>
</dbReference>
<organism evidence="7 8">
    <name type="scientific">Extremus antarcticus</name>
    <dbReference type="NCBI Taxonomy" id="702011"/>
    <lineage>
        <taxon>Eukaryota</taxon>
        <taxon>Fungi</taxon>
        <taxon>Dikarya</taxon>
        <taxon>Ascomycota</taxon>
        <taxon>Pezizomycotina</taxon>
        <taxon>Dothideomycetes</taxon>
        <taxon>Dothideomycetidae</taxon>
        <taxon>Mycosphaerellales</taxon>
        <taxon>Extremaceae</taxon>
        <taxon>Extremus</taxon>
    </lineage>
</organism>
<evidence type="ECO:0000256" key="2">
    <source>
        <dbReference type="ARBA" id="ARBA00022448"/>
    </source>
</evidence>
<comment type="caution">
    <text evidence="7">The sequence shown here is derived from an EMBL/GenBank/DDBJ whole genome shotgun (WGS) entry which is preliminary data.</text>
</comment>
<evidence type="ECO:0000256" key="4">
    <source>
        <dbReference type="ARBA" id="ARBA00022927"/>
    </source>
</evidence>
<dbReference type="Proteomes" id="UP001271007">
    <property type="component" value="Unassembled WGS sequence"/>
</dbReference>
<dbReference type="GO" id="GO:0006890">
    <property type="term" value="P:retrograde vesicle-mediated transport, Golgi to endoplasmic reticulum"/>
    <property type="evidence" value="ECO:0007669"/>
    <property type="project" value="InterPro"/>
</dbReference>
<comment type="subcellular location">
    <subcellularLocation>
        <location evidence="1">Endoplasmic reticulum</location>
    </subcellularLocation>
</comment>
<keyword evidence="8" id="KW-1185">Reference proteome</keyword>
<evidence type="ECO:0000256" key="1">
    <source>
        <dbReference type="ARBA" id="ARBA00004240"/>
    </source>
</evidence>
<dbReference type="AlphaFoldDB" id="A0AAJ0GBE9"/>
<dbReference type="PANTHER" id="PTHR40787:SF3">
    <property type="entry name" value="PROTEIN TRANSPORT PROTEIN SEC39"/>
    <property type="match status" value="1"/>
</dbReference>
<feature type="domain" description="Sec39" evidence="6">
    <location>
        <begin position="12"/>
        <end position="834"/>
    </location>
</feature>
<evidence type="ECO:0000313" key="7">
    <source>
        <dbReference type="EMBL" id="KAK3055655.1"/>
    </source>
</evidence>
<accession>A0AAJ0GBE9</accession>
<evidence type="ECO:0000259" key="6">
    <source>
        <dbReference type="Pfam" id="PF08314"/>
    </source>
</evidence>
<feature type="region of interest" description="Disordered" evidence="5">
    <location>
        <begin position="237"/>
        <end position="259"/>
    </location>
</feature>
<feature type="compositionally biased region" description="Low complexity" evidence="5">
    <location>
        <begin position="749"/>
        <end position="759"/>
    </location>
</feature>
<protein>
    <recommendedName>
        <fullName evidence="6">Sec39 domain-containing protein</fullName>
    </recommendedName>
</protein>
<dbReference type="Pfam" id="PF08314">
    <property type="entry name" value="Sec39"/>
    <property type="match status" value="1"/>
</dbReference>
<sequence>MAKELSAAKATLLTIHYASEGNIKALHSFTPTRLDVLQPELILRILLTYLPESIEPAEYTTYVGEVSSRLYLDIEREDVDVDISPAKALDEEQAEKKVKKLKLMEIKPPSFPPHAPTDLLTRFLCQRAYRIDSETGLLNLVPQLIEPFLDRNDFIRTWYVSVILPLMRLEFEYYSADNTEPPSLTGFEKLEGKEGVDFLLQNVSAPKPGSKRSAEPAQRDAARDIKGLVGPWMYGHTERKRRKMGPQEGQYGRDDDTAELNNRMRKISLTGVGEEDKTGHDWEYVYSWMVVQAREDFPTIAETVEEWDGPGDVDLGGFDSRDARSYLDEDTQTKLESQYAQAVFATCYAVQTDTEETVRGAHGILVRLAALLDFVPPPDLATSVDSLPKTERQAAHLEASTTTADLEPDALLKPEHALTTPRFETYMLLQMMVYTSYQFIGLGYPISLVNAAKLHFYASPDEQLAMLKKLLHVLGKNGSRKDDAQWTADRAKLIWLWNWGIDSGDDTATNGAGVLGKINKTTFEEEMLSCFTETSSYRLAIELYLKSSQSYLPADRIEDVVLQEAMEAYDGASKGNRTRGGVKKANDIITAFRPHFPHSTRFQQAIALISATHALSFYSLTLQHGQPFQPVSIRVSKDPIGLISKVLEQNPSSYTKVDDLVHIGRNLVAAGLQSEGDGNYNAANDRHELELRQKDAERRVALMAVEVALREDDFETSYSYIMNRLSPSSAELEAPKEEPRSSKQHSRIASKTSARSKAAASDDDVSWRAAFLAGRYRPASASPPSLRRLEQRTELLSLALLLAPVSQLTEILAAWRRCEEEMTSLQSAQQQAEQDFDDHADKRQTASALPGNFTIQNEEPDLVLNQKRREMGRMTGKTGEGEAPVSMFDLTRSAAQAFSKNAFPLRGVARAETGGSGMEDSVESLSSEGEGDGQRVRKRDLIASGVSGAAGGLASGLGWVLGATPAQQQERG</sequence>
<gene>
    <name evidence="7" type="ORF">LTR09_003576</name>
</gene>
<name>A0AAJ0GBE9_9PEZI</name>
<dbReference type="InterPro" id="IPR013244">
    <property type="entry name" value="Sec39_domain"/>
</dbReference>
<dbReference type="GO" id="GO:0005783">
    <property type="term" value="C:endoplasmic reticulum"/>
    <property type="evidence" value="ECO:0007669"/>
    <property type="project" value="UniProtKB-SubCell"/>
</dbReference>
<dbReference type="PANTHER" id="PTHR40787">
    <property type="entry name" value="SECRETED PROTEIN"/>
    <property type="match status" value="1"/>
</dbReference>
<keyword evidence="3" id="KW-0256">Endoplasmic reticulum</keyword>
<evidence type="ECO:0000256" key="5">
    <source>
        <dbReference type="SAM" id="MobiDB-lite"/>
    </source>
</evidence>
<keyword evidence="4" id="KW-0653">Protein transport</keyword>
<evidence type="ECO:0000313" key="8">
    <source>
        <dbReference type="Proteomes" id="UP001271007"/>
    </source>
</evidence>
<feature type="region of interest" description="Disordered" evidence="5">
    <location>
        <begin position="912"/>
        <end position="938"/>
    </location>
</feature>
<feature type="region of interest" description="Disordered" evidence="5">
    <location>
        <begin position="729"/>
        <end position="759"/>
    </location>
</feature>